<proteinExistence type="predicted"/>
<evidence type="ECO:0000256" key="1">
    <source>
        <dbReference type="SAM" id="MobiDB-lite"/>
    </source>
</evidence>
<protein>
    <submittedName>
        <fullName evidence="2">Uncharacterized protein</fullName>
    </submittedName>
</protein>
<organism evidence="2 3">
    <name type="scientific">Aureobasidium namibiae CBS 147.97</name>
    <dbReference type="NCBI Taxonomy" id="1043004"/>
    <lineage>
        <taxon>Eukaryota</taxon>
        <taxon>Fungi</taxon>
        <taxon>Dikarya</taxon>
        <taxon>Ascomycota</taxon>
        <taxon>Pezizomycotina</taxon>
        <taxon>Dothideomycetes</taxon>
        <taxon>Dothideomycetidae</taxon>
        <taxon>Dothideales</taxon>
        <taxon>Saccotheciaceae</taxon>
        <taxon>Aureobasidium</taxon>
    </lineage>
</organism>
<keyword evidence="3" id="KW-1185">Reference proteome</keyword>
<feature type="region of interest" description="Disordered" evidence="1">
    <location>
        <begin position="24"/>
        <end position="68"/>
    </location>
</feature>
<name>A0A074XTT2_9PEZI</name>
<evidence type="ECO:0000313" key="3">
    <source>
        <dbReference type="Proteomes" id="UP000027730"/>
    </source>
</evidence>
<dbReference type="Proteomes" id="UP000027730">
    <property type="component" value="Unassembled WGS sequence"/>
</dbReference>
<accession>A0A074XTT2</accession>
<sequence length="68" mass="7525">MAPRFLKKLKTSVEDLVSKMTRALRGSSSDSIRAESMASPATQEKDDAKARARFPSTIPARERMALDN</sequence>
<reference evidence="2 3" key="1">
    <citation type="journal article" date="2014" name="BMC Genomics">
        <title>Genome sequencing of four Aureobasidium pullulans varieties: biotechnological potential, stress tolerance, and description of new species.</title>
        <authorList>
            <person name="Gostin Ar C."/>
            <person name="Ohm R.A."/>
            <person name="Kogej T."/>
            <person name="Sonjak S."/>
            <person name="Turk M."/>
            <person name="Zajc J."/>
            <person name="Zalar P."/>
            <person name="Grube M."/>
            <person name="Sun H."/>
            <person name="Han J."/>
            <person name="Sharma A."/>
            <person name="Chiniquy J."/>
            <person name="Ngan C.Y."/>
            <person name="Lipzen A."/>
            <person name="Barry K."/>
            <person name="Grigoriev I.V."/>
            <person name="Gunde-Cimerman N."/>
        </authorList>
    </citation>
    <scope>NUCLEOTIDE SEQUENCE [LARGE SCALE GENOMIC DNA]</scope>
    <source>
        <strain evidence="2 3">CBS 147.97</strain>
    </source>
</reference>
<dbReference type="HOGENOM" id="CLU_2793570_0_0_1"/>
<dbReference type="AlphaFoldDB" id="A0A074XTT2"/>
<gene>
    <name evidence="2" type="ORF">M436DRAFT_35372</name>
</gene>
<dbReference type="RefSeq" id="XP_013431664.1">
    <property type="nucleotide sequence ID" value="XM_013576210.1"/>
</dbReference>
<dbReference type="EMBL" id="KL584702">
    <property type="protein sequence ID" value="KEQ77991.1"/>
    <property type="molecule type" value="Genomic_DNA"/>
</dbReference>
<evidence type="ECO:0000313" key="2">
    <source>
        <dbReference type="EMBL" id="KEQ77991.1"/>
    </source>
</evidence>
<dbReference type="GeneID" id="25408441"/>